<keyword evidence="6 9" id="KW-1133">Transmembrane helix</keyword>
<comment type="subcellular location">
    <subcellularLocation>
        <location evidence="1">Cell inner membrane</location>
        <topology evidence="1">Multi-pass membrane protein</topology>
    </subcellularLocation>
</comment>
<evidence type="ECO:0000313" key="11">
    <source>
        <dbReference type="Proteomes" id="UP000051870"/>
    </source>
</evidence>
<dbReference type="Proteomes" id="UP000051870">
    <property type="component" value="Unassembled WGS sequence"/>
</dbReference>
<feature type="transmembrane region" description="Helical" evidence="9">
    <location>
        <begin position="168"/>
        <end position="196"/>
    </location>
</feature>
<keyword evidence="11" id="KW-1185">Reference proteome</keyword>
<evidence type="ECO:0000256" key="4">
    <source>
        <dbReference type="ARBA" id="ARBA00022519"/>
    </source>
</evidence>
<feature type="transmembrane region" description="Helical" evidence="9">
    <location>
        <begin position="85"/>
        <end position="108"/>
    </location>
</feature>
<feature type="transmembrane region" description="Helical" evidence="9">
    <location>
        <begin position="129"/>
        <end position="148"/>
    </location>
</feature>
<keyword evidence="3" id="KW-1003">Cell membrane</keyword>
<dbReference type="EMBL" id="CYTW01000001">
    <property type="protein sequence ID" value="CUJ89216.1"/>
    <property type="molecule type" value="Genomic_DNA"/>
</dbReference>
<feature type="transmembrane region" description="Helical" evidence="9">
    <location>
        <begin position="58"/>
        <end position="79"/>
    </location>
</feature>
<dbReference type="RefSeq" id="WP_145865263.1">
    <property type="nucleotide sequence ID" value="NZ_CYTW01000001.1"/>
</dbReference>
<evidence type="ECO:0000256" key="2">
    <source>
        <dbReference type="ARBA" id="ARBA00022448"/>
    </source>
</evidence>
<dbReference type="AlphaFoldDB" id="A0A0P1I484"/>
<accession>A0A0P1I484</accession>
<evidence type="ECO:0000256" key="6">
    <source>
        <dbReference type="ARBA" id="ARBA00022989"/>
    </source>
</evidence>
<reference evidence="11" key="1">
    <citation type="submission" date="2015-09" db="EMBL/GenBank/DDBJ databases">
        <authorList>
            <person name="Rodrigo-Torres Lidia"/>
            <person name="Arahal R.David."/>
        </authorList>
    </citation>
    <scope>NUCLEOTIDE SEQUENCE [LARGE SCALE GENOMIC DNA]</scope>
    <source>
        <strain evidence="11">CECT 7735</strain>
    </source>
</reference>
<sequence length="359" mass="37418">MLALLETLLDSLGDSNLVALFGLLGGIILGLAARVGRFCTLGAIEDLLYGGSDLRMRMWILAIGASIVGSFALIGGGALEAETSFYFSIRWMPVASILGGLMFGYGMALSGNCGYGAIARLGGGDLRSFVIVLVMGVSAYVVLAGPLAPFRNWIFPQIDVTSPVPPGIAHYIGNWTGMSVAPIGITIGVLMMIGALWSSELRQDKGALFWSLMVAVAVISGWAGSQWVATNGFDGLQVVSHSFSAPVGETILFAMNGSVRPLSFAVGSVAGVWLGAFAGSMFKGHFRWEACEDPRELRRQIVGAIIMGAGAILAIGCTVGQGITAFSLLAISAPVTFLSIFAGAALGLRQLIEGFQPAE</sequence>
<feature type="transmembrane region" description="Helical" evidence="9">
    <location>
        <begin position="302"/>
        <end position="323"/>
    </location>
</feature>
<dbReference type="PANTHER" id="PTHR30574:SF1">
    <property type="entry name" value="SULPHUR TRANSPORT DOMAIN-CONTAINING PROTEIN"/>
    <property type="match status" value="1"/>
</dbReference>
<keyword evidence="7 9" id="KW-0472">Membrane</keyword>
<dbReference type="GO" id="GO:0005886">
    <property type="term" value="C:plasma membrane"/>
    <property type="evidence" value="ECO:0007669"/>
    <property type="project" value="UniProtKB-SubCell"/>
</dbReference>
<gene>
    <name evidence="10" type="ORF">PH7735_01049</name>
</gene>
<keyword evidence="4" id="KW-0997">Cell inner membrane</keyword>
<proteinExistence type="inferred from homology"/>
<comment type="similarity">
    <text evidence="8">Belongs to the TsuA/YedE (TC 9.B.102) family.</text>
</comment>
<dbReference type="PANTHER" id="PTHR30574">
    <property type="entry name" value="INNER MEMBRANE PROTEIN YEDE"/>
    <property type="match status" value="1"/>
</dbReference>
<keyword evidence="2" id="KW-0813">Transport</keyword>
<evidence type="ECO:0000256" key="8">
    <source>
        <dbReference type="ARBA" id="ARBA00035655"/>
    </source>
</evidence>
<feature type="transmembrane region" description="Helical" evidence="9">
    <location>
        <begin position="17"/>
        <end position="37"/>
    </location>
</feature>
<organism evidence="10 11">
    <name type="scientific">Shimia thalassica</name>
    <dbReference type="NCBI Taxonomy" id="1715693"/>
    <lineage>
        <taxon>Bacteria</taxon>
        <taxon>Pseudomonadati</taxon>
        <taxon>Pseudomonadota</taxon>
        <taxon>Alphaproteobacteria</taxon>
        <taxon>Rhodobacterales</taxon>
        <taxon>Roseobacteraceae</taxon>
    </lineage>
</organism>
<evidence type="ECO:0000256" key="7">
    <source>
        <dbReference type="ARBA" id="ARBA00023136"/>
    </source>
</evidence>
<dbReference type="InterPro" id="IPR007272">
    <property type="entry name" value="Sulf_transp_TsuA/YedE"/>
</dbReference>
<dbReference type="GeneID" id="83880113"/>
<feature type="transmembrane region" description="Helical" evidence="9">
    <location>
        <begin position="329"/>
        <end position="348"/>
    </location>
</feature>
<evidence type="ECO:0000256" key="5">
    <source>
        <dbReference type="ARBA" id="ARBA00022692"/>
    </source>
</evidence>
<evidence type="ECO:0000313" key="10">
    <source>
        <dbReference type="EMBL" id="CUJ89216.1"/>
    </source>
</evidence>
<feature type="transmembrane region" description="Helical" evidence="9">
    <location>
        <begin position="262"/>
        <end position="282"/>
    </location>
</feature>
<name>A0A0P1I484_9RHOB</name>
<evidence type="ECO:0000256" key="1">
    <source>
        <dbReference type="ARBA" id="ARBA00004429"/>
    </source>
</evidence>
<dbReference type="Pfam" id="PF04143">
    <property type="entry name" value="Sulf_transp"/>
    <property type="match status" value="1"/>
</dbReference>
<feature type="transmembrane region" description="Helical" evidence="9">
    <location>
        <begin position="208"/>
        <end position="229"/>
    </location>
</feature>
<keyword evidence="5 9" id="KW-0812">Transmembrane</keyword>
<protein>
    <submittedName>
        <fullName evidence="10">Putative inner membrane protein</fullName>
    </submittedName>
</protein>
<evidence type="ECO:0000256" key="9">
    <source>
        <dbReference type="SAM" id="Phobius"/>
    </source>
</evidence>
<dbReference type="STRING" id="1715693.PH7735_01049"/>
<evidence type="ECO:0000256" key="3">
    <source>
        <dbReference type="ARBA" id="ARBA00022475"/>
    </source>
</evidence>